<evidence type="ECO:0000256" key="2">
    <source>
        <dbReference type="ARBA" id="ARBA00022737"/>
    </source>
</evidence>
<feature type="domain" description="CR-type" evidence="9">
    <location>
        <begin position="211"/>
        <end position="286"/>
    </location>
</feature>
<name>A0A152A3A4_TIELA</name>
<evidence type="ECO:0000256" key="6">
    <source>
        <dbReference type="PROSITE-ProRule" id="PRU00546"/>
    </source>
</evidence>
<protein>
    <submittedName>
        <fullName evidence="10">DNAJ heat shock N-terminal domain-containing protein</fullName>
    </submittedName>
</protein>
<dbReference type="InterPro" id="IPR001305">
    <property type="entry name" value="HSP_DnaJ_Cys-rich_dom"/>
</dbReference>
<comment type="caution">
    <text evidence="10">The sequence shown here is derived from an EMBL/GenBank/DDBJ whole genome shotgun (WGS) entry which is preliminary data.</text>
</comment>
<dbReference type="CDD" id="cd10747">
    <property type="entry name" value="DnaJ_C"/>
    <property type="match status" value="1"/>
</dbReference>
<dbReference type="InterPro" id="IPR036869">
    <property type="entry name" value="J_dom_sf"/>
</dbReference>
<dbReference type="Gene3D" id="2.60.260.20">
    <property type="entry name" value="Urease metallochaperone UreE, N-terminal domain"/>
    <property type="match status" value="2"/>
</dbReference>
<dbReference type="PROSITE" id="PS50076">
    <property type="entry name" value="DNAJ_2"/>
    <property type="match status" value="1"/>
</dbReference>
<dbReference type="InParanoid" id="A0A152A3A4"/>
<proteinExistence type="predicted"/>
<dbReference type="PANTHER" id="PTHR44145">
    <property type="entry name" value="DNAJ HOMOLOG SUBFAMILY A MEMBER 3, MITOCHONDRIAL"/>
    <property type="match status" value="1"/>
</dbReference>
<evidence type="ECO:0000256" key="5">
    <source>
        <dbReference type="ARBA" id="ARBA00023186"/>
    </source>
</evidence>
<evidence type="ECO:0000256" key="7">
    <source>
        <dbReference type="SAM" id="MobiDB-lite"/>
    </source>
</evidence>
<dbReference type="STRING" id="361077.A0A152A3A4"/>
<evidence type="ECO:0000259" key="9">
    <source>
        <dbReference type="PROSITE" id="PS51188"/>
    </source>
</evidence>
<dbReference type="CDD" id="cd10719">
    <property type="entry name" value="DnaJ_zf"/>
    <property type="match status" value="1"/>
</dbReference>
<dbReference type="GO" id="GO:0008270">
    <property type="term" value="F:zinc ion binding"/>
    <property type="evidence" value="ECO:0007669"/>
    <property type="project" value="UniProtKB-KW"/>
</dbReference>
<feature type="compositionally biased region" description="Low complexity" evidence="7">
    <location>
        <begin position="169"/>
        <end position="180"/>
    </location>
</feature>
<evidence type="ECO:0000259" key="8">
    <source>
        <dbReference type="PROSITE" id="PS50076"/>
    </source>
</evidence>
<dbReference type="InterPro" id="IPR036410">
    <property type="entry name" value="HSP_DnaJ_Cys-rich_dom_sf"/>
</dbReference>
<dbReference type="Gene3D" id="1.10.287.110">
    <property type="entry name" value="DnaJ domain"/>
    <property type="match status" value="1"/>
</dbReference>
<dbReference type="InterPro" id="IPR051938">
    <property type="entry name" value="Apopto_cytoskel_mod"/>
</dbReference>
<evidence type="ECO:0000256" key="3">
    <source>
        <dbReference type="ARBA" id="ARBA00022771"/>
    </source>
</evidence>
<keyword evidence="10" id="KW-0346">Stress response</keyword>
<dbReference type="SUPFAM" id="SSF49493">
    <property type="entry name" value="HSP40/DnaJ peptide-binding domain"/>
    <property type="match status" value="1"/>
</dbReference>
<reference evidence="10 11" key="1">
    <citation type="submission" date="2015-12" db="EMBL/GenBank/DDBJ databases">
        <title>Dictyostelia acquired genes for synthesis and detection of signals that induce cell-type specialization by lateral gene transfer from prokaryotes.</title>
        <authorList>
            <person name="Gloeckner G."/>
            <person name="Schaap P."/>
        </authorList>
    </citation>
    <scope>NUCLEOTIDE SEQUENCE [LARGE SCALE GENOMIC DNA]</scope>
    <source>
        <strain evidence="10 11">TK</strain>
    </source>
</reference>
<dbReference type="Pfam" id="PF00226">
    <property type="entry name" value="DnaJ"/>
    <property type="match status" value="1"/>
</dbReference>
<dbReference type="SUPFAM" id="SSF46565">
    <property type="entry name" value="Chaperone J-domain"/>
    <property type="match status" value="1"/>
</dbReference>
<dbReference type="InterPro" id="IPR008971">
    <property type="entry name" value="HSP40/DnaJ_pept-bd"/>
</dbReference>
<dbReference type="GO" id="GO:0006457">
    <property type="term" value="P:protein folding"/>
    <property type="evidence" value="ECO:0007669"/>
    <property type="project" value="InterPro"/>
</dbReference>
<dbReference type="SMART" id="SM00271">
    <property type="entry name" value="DnaJ"/>
    <property type="match status" value="1"/>
</dbReference>
<sequence>MAQQQYPTIEDYYSILEVERNADIETIKRSYKKLALRYHPDRNRGNEDSSQEKFKLISEAYATLSDQNKKEQYDRDLENYIYMQQQQQQQQHKHKHQHKHPYDFAGNINNINAIHEQLFRFQPPNIHEFFQNHFRSGPDFGGAFGPQFFFHQTMNGFTNEGGFFGFKTTTHQQQHQQQQQSPTSRSVPITTTRKHKRFVKVDITFKESIYGLEKTITYPVNVCCTLCQGSGMGKGDVMYVHCMTCKGTGRLRTMHVDRPCEDCNGQGRILRDLCKQCLNGSGMMEKLYQDSIIVPAGIIDQTEQVNHLQIKNPKNQNLIDEYEITVRFSVEKHKFFRRDGNDVVIEVPLTMTQAMFGCKLNIPTIYGKDEVISIPPYKSNSSFTATLLRCGFKDPDGKSPIGNQIITFNIEFPVLTDMSDKEIQLYREIAALESQRNSKAQQAFNDFKLNWNSKYDNNNHSNF</sequence>
<dbReference type="PRINTS" id="PR00625">
    <property type="entry name" value="JDOMAIN"/>
</dbReference>
<dbReference type="GO" id="GO:0051082">
    <property type="term" value="F:unfolded protein binding"/>
    <property type="evidence" value="ECO:0007669"/>
    <property type="project" value="InterPro"/>
</dbReference>
<dbReference type="SUPFAM" id="SSF57938">
    <property type="entry name" value="DnaJ/Hsp40 cysteine-rich domain"/>
    <property type="match status" value="1"/>
</dbReference>
<dbReference type="OMA" id="QAMFGCK"/>
<dbReference type="PROSITE" id="PS00636">
    <property type="entry name" value="DNAJ_1"/>
    <property type="match status" value="1"/>
</dbReference>
<evidence type="ECO:0000313" key="11">
    <source>
        <dbReference type="Proteomes" id="UP000076078"/>
    </source>
</evidence>
<dbReference type="PROSITE" id="PS51188">
    <property type="entry name" value="ZF_CR"/>
    <property type="match status" value="1"/>
</dbReference>
<feature type="zinc finger region" description="CR-type" evidence="6">
    <location>
        <begin position="211"/>
        <end position="286"/>
    </location>
</feature>
<dbReference type="OrthoDB" id="442087at2759"/>
<feature type="region of interest" description="Disordered" evidence="7">
    <location>
        <begin position="169"/>
        <end position="188"/>
    </location>
</feature>
<keyword evidence="11" id="KW-1185">Reference proteome</keyword>
<gene>
    <name evidence="10" type="ORF">DLAC_02786</name>
</gene>
<accession>A0A152A3A4</accession>
<dbReference type="PANTHER" id="PTHR44145:SF3">
    <property type="entry name" value="DNAJ HOMOLOG SUBFAMILY A MEMBER 3, MITOCHONDRIAL"/>
    <property type="match status" value="1"/>
</dbReference>
<dbReference type="Gene3D" id="2.10.230.10">
    <property type="entry name" value="Heat shock protein DnaJ, cysteine-rich domain"/>
    <property type="match status" value="1"/>
</dbReference>
<dbReference type="Proteomes" id="UP000076078">
    <property type="component" value="Unassembled WGS sequence"/>
</dbReference>
<dbReference type="InterPro" id="IPR002939">
    <property type="entry name" value="DnaJ_C"/>
</dbReference>
<dbReference type="FunCoup" id="A0A152A3A4">
    <property type="interactions" value="371"/>
</dbReference>
<dbReference type="AlphaFoldDB" id="A0A152A3A4"/>
<dbReference type="GO" id="GO:0031072">
    <property type="term" value="F:heat shock protein binding"/>
    <property type="evidence" value="ECO:0007669"/>
    <property type="project" value="InterPro"/>
</dbReference>
<keyword evidence="4 6" id="KW-0862">Zinc</keyword>
<evidence type="ECO:0000313" key="10">
    <source>
        <dbReference type="EMBL" id="KYR00743.1"/>
    </source>
</evidence>
<evidence type="ECO:0000256" key="4">
    <source>
        <dbReference type="ARBA" id="ARBA00022833"/>
    </source>
</evidence>
<dbReference type="InterPro" id="IPR001623">
    <property type="entry name" value="DnaJ_domain"/>
</dbReference>
<keyword evidence="1 6" id="KW-0479">Metal-binding</keyword>
<organism evidence="10 11">
    <name type="scientific">Tieghemostelium lacteum</name>
    <name type="common">Slime mold</name>
    <name type="synonym">Dictyostelium lacteum</name>
    <dbReference type="NCBI Taxonomy" id="361077"/>
    <lineage>
        <taxon>Eukaryota</taxon>
        <taxon>Amoebozoa</taxon>
        <taxon>Evosea</taxon>
        <taxon>Eumycetozoa</taxon>
        <taxon>Dictyostelia</taxon>
        <taxon>Dictyosteliales</taxon>
        <taxon>Raperosteliaceae</taxon>
        <taxon>Tieghemostelium</taxon>
    </lineage>
</organism>
<dbReference type="EMBL" id="LODT01000013">
    <property type="protein sequence ID" value="KYR00743.1"/>
    <property type="molecule type" value="Genomic_DNA"/>
</dbReference>
<keyword evidence="5" id="KW-0143">Chaperone</keyword>
<keyword evidence="2" id="KW-0677">Repeat</keyword>
<dbReference type="InterPro" id="IPR018253">
    <property type="entry name" value="DnaJ_domain_CS"/>
</dbReference>
<dbReference type="CDD" id="cd06257">
    <property type="entry name" value="DnaJ"/>
    <property type="match status" value="1"/>
</dbReference>
<evidence type="ECO:0000256" key="1">
    <source>
        <dbReference type="ARBA" id="ARBA00022723"/>
    </source>
</evidence>
<keyword evidence="3 6" id="KW-0863">Zinc-finger</keyword>
<dbReference type="Pfam" id="PF01556">
    <property type="entry name" value="DnaJ_C"/>
    <property type="match status" value="1"/>
</dbReference>
<feature type="domain" description="J" evidence="8">
    <location>
        <begin position="11"/>
        <end position="77"/>
    </location>
</feature>